<dbReference type="EMBL" id="MU865509">
    <property type="protein sequence ID" value="KAK4221862.1"/>
    <property type="molecule type" value="Genomic_DNA"/>
</dbReference>
<organism evidence="3 4">
    <name type="scientific">Podospora fimiseda</name>
    <dbReference type="NCBI Taxonomy" id="252190"/>
    <lineage>
        <taxon>Eukaryota</taxon>
        <taxon>Fungi</taxon>
        <taxon>Dikarya</taxon>
        <taxon>Ascomycota</taxon>
        <taxon>Pezizomycotina</taxon>
        <taxon>Sordariomycetes</taxon>
        <taxon>Sordariomycetidae</taxon>
        <taxon>Sordariales</taxon>
        <taxon>Podosporaceae</taxon>
        <taxon>Podospora</taxon>
    </lineage>
</organism>
<gene>
    <name evidence="3" type="ORF">QBC38DRAFT_491180</name>
</gene>
<dbReference type="AlphaFoldDB" id="A0AAN6YSN7"/>
<feature type="transmembrane region" description="Helical" evidence="2">
    <location>
        <begin position="162"/>
        <end position="183"/>
    </location>
</feature>
<dbReference type="InterPro" id="IPR014710">
    <property type="entry name" value="RmlC-like_jellyroll"/>
</dbReference>
<keyword evidence="2" id="KW-0812">Transmembrane</keyword>
<reference evidence="3" key="2">
    <citation type="submission" date="2023-05" db="EMBL/GenBank/DDBJ databases">
        <authorList>
            <consortium name="Lawrence Berkeley National Laboratory"/>
            <person name="Steindorff A."/>
            <person name="Hensen N."/>
            <person name="Bonometti L."/>
            <person name="Westerberg I."/>
            <person name="Brannstrom I.O."/>
            <person name="Guillou S."/>
            <person name="Cros-Aarteil S."/>
            <person name="Calhoun S."/>
            <person name="Haridas S."/>
            <person name="Kuo A."/>
            <person name="Mondo S."/>
            <person name="Pangilinan J."/>
            <person name="Riley R."/>
            <person name="Labutti K."/>
            <person name="Andreopoulos B."/>
            <person name="Lipzen A."/>
            <person name="Chen C."/>
            <person name="Yanf M."/>
            <person name="Daum C."/>
            <person name="Ng V."/>
            <person name="Clum A."/>
            <person name="Ohm R."/>
            <person name="Martin F."/>
            <person name="Silar P."/>
            <person name="Natvig D."/>
            <person name="Lalanne C."/>
            <person name="Gautier V."/>
            <person name="Ament-Velasquez S.L."/>
            <person name="Kruys A."/>
            <person name="Hutchinson M.I."/>
            <person name="Powell A.J."/>
            <person name="Barry K."/>
            <person name="Miller A.N."/>
            <person name="Grigoriev I.V."/>
            <person name="Debuchy R."/>
            <person name="Gladieux P."/>
            <person name="Thoren M.H."/>
            <person name="Johannesson H."/>
        </authorList>
    </citation>
    <scope>NUCLEOTIDE SEQUENCE</scope>
    <source>
        <strain evidence="3">CBS 990.96</strain>
    </source>
</reference>
<comment type="caution">
    <text evidence="3">The sequence shown here is derived from an EMBL/GenBank/DDBJ whole genome shotgun (WGS) entry which is preliminary data.</text>
</comment>
<dbReference type="SUPFAM" id="SSF51182">
    <property type="entry name" value="RmlC-like cupins"/>
    <property type="match status" value="1"/>
</dbReference>
<sequence>MVNQWQQWLSPRPQPTPHPPGSTMRSFLGTALYEFLYEEDGRFVVKETHYANNKLVREGKSGPPLHIHVDQTEYFQVLQGALGAARGNETVRFTKDDGILVIPKGIRHRFWADSSINETNEDLVFKCWADPYPMQPGFDESFLRNFIGYMRDCTTQGIQPSIFSIALIGLSSGTLFICPPFYIPVWILKSVQYVLGDIIGRRILGYQEAYPEYCNAKTK</sequence>
<protein>
    <submittedName>
        <fullName evidence="3">Uncharacterized protein</fullName>
    </submittedName>
</protein>
<dbReference type="Gene3D" id="2.60.120.10">
    <property type="entry name" value="Jelly Rolls"/>
    <property type="match status" value="1"/>
</dbReference>
<name>A0AAN6YSN7_9PEZI</name>
<keyword evidence="2" id="KW-1133">Transmembrane helix</keyword>
<keyword evidence="2" id="KW-0472">Membrane</keyword>
<dbReference type="InterPro" id="IPR011051">
    <property type="entry name" value="RmlC_Cupin_sf"/>
</dbReference>
<evidence type="ECO:0000313" key="3">
    <source>
        <dbReference type="EMBL" id="KAK4221862.1"/>
    </source>
</evidence>
<feature type="region of interest" description="Disordered" evidence="1">
    <location>
        <begin position="1"/>
        <end position="23"/>
    </location>
</feature>
<evidence type="ECO:0000256" key="2">
    <source>
        <dbReference type="SAM" id="Phobius"/>
    </source>
</evidence>
<evidence type="ECO:0000256" key="1">
    <source>
        <dbReference type="SAM" id="MobiDB-lite"/>
    </source>
</evidence>
<dbReference type="Proteomes" id="UP001301958">
    <property type="component" value="Unassembled WGS sequence"/>
</dbReference>
<accession>A0AAN6YSN7</accession>
<evidence type="ECO:0000313" key="4">
    <source>
        <dbReference type="Proteomes" id="UP001301958"/>
    </source>
</evidence>
<dbReference type="CDD" id="cd02208">
    <property type="entry name" value="cupin_RmlC-like"/>
    <property type="match status" value="1"/>
</dbReference>
<proteinExistence type="predicted"/>
<reference evidence="3" key="1">
    <citation type="journal article" date="2023" name="Mol. Phylogenet. Evol.">
        <title>Genome-scale phylogeny and comparative genomics of the fungal order Sordariales.</title>
        <authorList>
            <person name="Hensen N."/>
            <person name="Bonometti L."/>
            <person name="Westerberg I."/>
            <person name="Brannstrom I.O."/>
            <person name="Guillou S."/>
            <person name="Cros-Aarteil S."/>
            <person name="Calhoun S."/>
            <person name="Haridas S."/>
            <person name="Kuo A."/>
            <person name="Mondo S."/>
            <person name="Pangilinan J."/>
            <person name="Riley R."/>
            <person name="LaButti K."/>
            <person name="Andreopoulos B."/>
            <person name="Lipzen A."/>
            <person name="Chen C."/>
            <person name="Yan M."/>
            <person name="Daum C."/>
            <person name="Ng V."/>
            <person name="Clum A."/>
            <person name="Steindorff A."/>
            <person name="Ohm R.A."/>
            <person name="Martin F."/>
            <person name="Silar P."/>
            <person name="Natvig D.O."/>
            <person name="Lalanne C."/>
            <person name="Gautier V."/>
            <person name="Ament-Velasquez S.L."/>
            <person name="Kruys A."/>
            <person name="Hutchinson M.I."/>
            <person name="Powell A.J."/>
            <person name="Barry K."/>
            <person name="Miller A.N."/>
            <person name="Grigoriev I.V."/>
            <person name="Debuchy R."/>
            <person name="Gladieux P."/>
            <person name="Hiltunen Thoren M."/>
            <person name="Johannesson H."/>
        </authorList>
    </citation>
    <scope>NUCLEOTIDE SEQUENCE</scope>
    <source>
        <strain evidence="3">CBS 990.96</strain>
    </source>
</reference>
<keyword evidence="4" id="KW-1185">Reference proteome</keyword>